<gene>
    <name evidence="4" type="ORF">M0811_03438</name>
</gene>
<feature type="compositionally biased region" description="Polar residues" evidence="2">
    <location>
        <begin position="110"/>
        <end position="129"/>
    </location>
</feature>
<evidence type="ECO:0000259" key="3">
    <source>
        <dbReference type="PROSITE" id="PS50217"/>
    </source>
</evidence>
<dbReference type="SUPFAM" id="SSF57959">
    <property type="entry name" value="Leucine zipper domain"/>
    <property type="match status" value="1"/>
</dbReference>
<feature type="compositionally biased region" description="Basic residues" evidence="2">
    <location>
        <begin position="162"/>
        <end position="176"/>
    </location>
</feature>
<feature type="coiled-coil region" evidence="1">
    <location>
        <begin position="239"/>
        <end position="294"/>
    </location>
</feature>
<evidence type="ECO:0000256" key="2">
    <source>
        <dbReference type="SAM" id="MobiDB-lite"/>
    </source>
</evidence>
<name>A0A9Q0L659_ANAIG</name>
<protein>
    <submittedName>
        <fullName evidence="4">Activating transcription factor-2</fullName>
    </submittedName>
</protein>
<feature type="compositionally biased region" description="Polar residues" evidence="2">
    <location>
        <begin position="72"/>
        <end position="97"/>
    </location>
</feature>
<feature type="compositionally biased region" description="Low complexity" evidence="2">
    <location>
        <begin position="98"/>
        <end position="109"/>
    </location>
</feature>
<dbReference type="Proteomes" id="UP001149090">
    <property type="component" value="Unassembled WGS sequence"/>
</dbReference>
<dbReference type="InterPro" id="IPR046347">
    <property type="entry name" value="bZIP_sf"/>
</dbReference>
<feature type="domain" description="BZIP" evidence="3">
    <location>
        <begin position="228"/>
        <end position="291"/>
    </location>
</feature>
<comment type="caution">
    <text evidence="4">The sequence shown here is derived from an EMBL/GenBank/DDBJ whole genome shotgun (WGS) entry which is preliminary data.</text>
</comment>
<feature type="region of interest" description="Disordered" evidence="2">
    <location>
        <begin position="65"/>
        <end position="183"/>
    </location>
</feature>
<dbReference type="GO" id="GO:0003700">
    <property type="term" value="F:DNA-binding transcription factor activity"/>
    <property type="evidence" value="ECO:0007669"/>
    <property type="project" value="InterPro"/>
</dbReference>
<evidence type="ECO:0000256" key="1">
    <source>
        <dbReference type="SAM" id="Coils"/>
    </source>
</evidence>
<keyword evidence="5" id="KW-1185">Reference proteome</keyword>
<feature type="coiled-coil region" evidence="1">
    <location>
        <begin position="32"/>
        <end position="59"/>
    </location>
</feature>
<keyword evidence="1" id="KW-0175">Coiled coil</keyword>
<accession>A0A9Q0L659</accession>
<sequence length="299" mass="35592">MSNPNEHQDINPQTLKFNKVLGQKLQFDIAKLKLWDMKLKRQEKQIQETEQKLKLMENKLKGHIPIEEILPQTPSEKQTHNIPNATNPLPNNQLSPSQNNIIEQNTNQIDPNENSQKNQNLDQLTQSQQTEKETKRHYKKKPKRKTRQNSSKKRKKEEQKKNGKKKRKQKLKKIPTKNKNEENLQYSTEMNERIDQECSEFISKKFKEEDREAIRPLNWKEAIQLTEEEKEHRRVMKSRLNAKKARAKKKEIINELETEVIALRSENKMLELNLLRLKTNNKRLKKQLNSVKGNENNQD</sequence>
<proteinExistence type="predicted"/>
<dbReference type="Gene3D" id="1.20.5.170">
    <property type="match status" value="1"/>
</dbReference>
<dbReference type="SMART" id="SM00338">
    <property type="entry name" value="BRLZ"/>
    <property type="match status" value="1"/>
</dbReference>
<evidence type="ECO:0000313" key="5">
    <source>
        <dbReference type="Proteomes" id="UP001149090"/>
    </source>
</evidence>
<dbReference type="InterPro" id="IPR004827">
    <property type="entry name" value="bZIP"/>
</dbReference>
<evidence type="ECO:0000313" key="4">
    <source>
        <dbReference type="EMBL" id="KAJ5066105.1"/>
    </source>
</evidence>
<dbReference type="PROSITE" id="PS50217">
    <property type="entry name" value="BZIP"/>
    <property type="match status" value="1"/>
</dbReference>
<reference evidence="4" key="1">
    <citation type="submission" date="2022-10" db="EMBL/GenBank/DDBJ databases">
        <title>Novel sulphate-reducing endosymbionts in the free-living metamonad Anaeramoeba.</title>
        <authorList>
            <person name="Jerlstrom-Hultqvist J."/>
            <person name="Cepicka I."/>
            <person name="Gallot-Lavallee L."/>
            <person name="Salas-Leiva D."/>
            <person name="Curtis B.A."/>
            <person name="Zahonova K."/>
            <person name="Pipaliya S."/>
            <person name="Dacks J."/>
            <person name="Roger A.J."/>
        </authorList>
    </citation>
    <scope>NUCLEOTIDE SEQUENCE</scope>
    <source>
        <strain evidence="4">BMAN</strain>
    </source>
</reference>
<feature type="compositionally biased region" description="Basic residues" evidence="2">
    <location>
        <begin position="135"/>
        <end position="155"/>
    </location>
</feature>
<dbReference type="AlphaFoldDB" id="A0A9Q0L659"/>
<organism evidence="4 5">
    <name type="scientific">Anaeramoeba ignava</name>
    <name type="common">Anaerobic marine amoeba</name>
    <dbReference type="NCBI Taxonomy" id="1746090"/>
    <lineage>
        <taxon>Eukaryota</taxon>
        <taxon>Metamonada</taxon>
        <taxon>Anaeramoebidae</taxon>
        <taxon>Anaeramoeba</taxon>
    </lineage>
</organism>
<dbReference type="EMBL" id="JAPDFW010000147">
    <property type="protein sequence ID" value="KAJ5066105.1"/>
    <property type="molecule type" value="Genomic_DNA"/>
</dbReference>